<proteinExistence type="predicted"/>
<feature type="coiled-coil region" evidence="1">
    <location>
        <begin position="5"/>
        <end position="32"/>
    </location>
</feature>
<keyword evidence="4" id="KW-1185">Reference proteome</keyword>
<keyword evidence="1" id="KW-0175">Coiled coil</keyword>
<dbReference type="STRING" id="1169540.A0A0G4EMT5"/>
<dbReference type="PhylomeDB" id="A0A0G4EMT5"/>
<dbReference type="VEuPathDB" id="CryptoDB:Vbra_7899"/>
<sequence length="590" mass="64162">MVLTRAQAAANLKELEREAEEAAHLAAVAAATGGIRLYDLRPFTKAEDDEPLDRAAQRQHKKISAPEKDHQRDVRTGASHNKPRGAAARRPAARRGRVEGKGSREMGDVQMGDGEGKDVEMMDEGENNMLAMEAKKPAHHAAAQQRRAAKAEMEKDDIHEAALIEGDEDEEPLRKRKRKKDKKSVARAASHDAHGDVEMGVGEGMGGGMALKTAVERGMCEAVDALLKGRPQLAGQGLLHALAEAKSVSDEDKVRIAEALLSADPSLATETDSDLQTALHRFCELPLRDPKRQEQLLDLLHAKGGAALIHTQDAQGWRPLHVAAASHRGHHASGTATVKWLCGHGAKVHVNEAVSVDGDAFLTPLSIAAMHPAIPVNRLRVLIEEGGVGSRLPAEGESDGQQPAAGGKRKRLSPAEAAMETAGKRIEKVIRASRNKEEAARAREGRKDKQEAEAEAARMRRSQLGRELVKIVNDALRPVRSLEATRLFDHLEAAHGLPAHVLAKGVGKEPHLQDSYDIPSLKLHLKNDIAIDIRQHIAYAAHIIKTKGNERLVGNPARGIAPHPMKMWTDSTTGERLDLLQRIERRVGWV</sequence>
<evidence type="ECO:0000256" key="1">
    <source>
        <dbReference type="SAM" id="Coils"/>
    </source>
</evidence>
<feature type="region of interest" description="Disordered" evidence="2">
    <location>
        <begin position="390"/>
        <end position="460"/>
    </location>
</feature>
<evidence type="ECO:0000313" key="3">
    <source>
        <dbReference type="EMBL" id="CEL98295.1"/>
    </source>
</evidence>
<feature type="compositionally biased region" description="Basic and acidic residues" evidence="2">
    <location>
        <begin position="96"/>
        <end position="107"/>
    </location>
</feature>
<dbReference type="SUPFAM" id="SSF48403">
    <property type="entry name" value="Ankyrin repeat"/>
    <property type="match status" value="1"/>
</dbReference>
<feature type="compositionally biased region" description="Basic and acidic residues" evidence="2">
    <location>
        <begin position="43"/>
        <end position="56"/>
    </location>
</feature>
<dbReference type="AlphaFoldDB" id="A0A0G4EMT5"/>
<gene>
    <name evidence="3" type="ORF">Vbra_7899</name>
</gene>
<accession>A0A0G4EMT5</accession>
<reference evidence="3 4" key="1">
    <citation type="submission" date="2014-11" db="EMBL/GenBank/DDBJ databases">
        <authorList>
            <person name="Zhu J."/>
            <person name="Qi W."/>
            <person name="Song R."/>
        </authorList>
    </citation>
    <scope>NUCLEOTIDE SEQUENCE [LARGE SCALE GENOMIC DNA]</scope>
</reference>
<dbReference type="InterPro" id="IPR002110">
    <property type="entry name" value="Ankyrin_rpt"/>
</dbReference>
<dbReference type="Gene3D" id="1.25.40.20">
    <property type="entry name" value="Ankyrin repeat-containing domain"/>
    <property type="match status" value="1"/>
</dbReference>
<name>A0A0G4EMT5_VITBC</name>
<dbReference type="Proteomes" id="UP000041254">
    <property type="component" value="Unassembled WGS sequence"/>
</dbReference>
<evidence type="ECO:0000256" key="2">
    <source>
        <dbReference type="SAM" id="MobiDB-lite"/>
    </source>
</evidence>
<dbReference type="InterPro" id="IPR036770">
    <property type="entry name" value="Ankyrin_rpt-contain_sf"/>
</dbReference>
<feature type="region of interest" description="Disordered" evidence="2">
    <location>
        <begin position="43"/>
        <end position="116"/>
    </location>
</feature>
<dbReference type="Pfam" id="PF00023">
    <property type="entry name" value="Ank"/>
    <property type="match status" value="1"/>
</dbReference>
<dbReference type="EMBL" id="CDMY01000267">
    <property type="protein sequence ID" value="CEL98295.1"/>
    <property type="molecule type" value="Genomic_DNA"/>
</dbReference>
<dbReference type="InParanoid" id="A0A0G4EMT5"/>
<feature type="compositionally biased region" description="Basic and acidic residues" evidence="2">
    <location>
        <begin position="422"/>
        <end position="458"/>
    </location>
</feature>
<feature type="region of interest" description="Disordered" evidence="2">
    <location>
        <begin position="162"/>
        <end position="201"/>
    </location>
</feature>
<organism evidence="3 4">
    <name type="scientific">Vitrella brassicaformis (strain CCMP3155)</name>
    <dbReference type="NCBI Taxonomy" id="1169540"/>
    <lineage>
        <taxon>Eukaryota</taxon>
        <taxon>Sar</taxon>
        <taxon>Alveolata</taxon>
        <taxon>Colpodellida</taxon>
        <taxon>Vitrellaceae</taxon>
        <taxon>Vitrella</taxon>
    </lineage>
</organism>
<feature type="compositionally biased region" description="Basic and acidic residues" evidence="2">
    <location>
        <begin position="64"/>
        <end position="75"/>
    </location>
</feature>
<evidence type="ECO:0000313" key="4">
    <source>
        <dbReference type="Proteomes" id="UP000041254"/>
    </source>
</evidence>
<protein>
    <submittedName>
        <fullName evidence="3">Uncharacterized protein</fullName>
    </submittedName>
</protein>